<dbReference type="Proteomes" id="UP000580250">
    <property type="component" value="Unassembled WGS sequence"/>
</dbReference>
<reference evidence="2 3" key="1">
    <citation type="submission" date="2020-08" db="EMBL/GenBank/DDBJ databases">
        <authorList>
            <person name="Koutsovoulos G."/>
            <person name="Danchin GJ E."/>
        </authorList>
    </citation>
    <scope>NUCLEOTIDE SEQUENCE [LARGE SCALE GENOMIC DNA]</scope>
</reference>
<sequence>MKEIQRGIRGAETLQSNPEQQYGWQVMQYPYDQTNQSYHDPNYGN</sequence>
<name>A0A6V7WM36_MELEN</name>
<evidence type="ECO:0000256" key="1">
    <source>
        <dbReference type="SAM" id="MobiDB-lite"/>
    </source>
</evidence>
<organism evidence="2 3">
    <name type="scientific">Meloidogyne enterolobii</name>
    <name type="common">Root-knot nematode worm</name>
    <name type="synonym">Meloidogyne mayaguensis</name>
    <dbReference type="NCBI Taxonomy" id="390850"/>
    <lineage>
        <taxon>Eukaryota</taxon>
        <taxon>Metazoa</taxon>
        <taxon>Ecdysozoa</taxon>
        <taxon>Nematoda</taxon>
        <taxon>Chromadorea</taxon>
        <taxon>Rhabditida</taxon>
        <taxon>Tylenchina</taxon>
        <taxon>Tylenchomorpha</taxon>
        <taxon>Tylenchoidea</taxon>
        <taxon>Meloidogynidae</taxon>
        <taxon>Meloidogyninae</taxon>
        <taxon>Meloidogyne</taxon>
    </lineage>
</organism>
<evidence type="ECO:0000313" key="3">
    <source>
        <dbReference type="Proteomes" id="UP000580250"/>
    </source>
</evidence>
<feature type="region of interest" description="Disordered" evidence="1">
    <location>
        <begin position="1"/>
        <end position="20"/>
    </location>
</feature>
<proteinExistence type="predicted"/>
<dbReference type="EMBL" id="CAJEWN010000671">
    <property type="protein sequence ID" value="CAD2188080.1"/>
    <property type="molecule type" value="Genomic_DNA"/>
</dbReference>
<gene>
    <name evidence="2" type="ORF">MENT_LOCUS40704</name>
</gene>
<comment type="caution">
    <text evidence="2">The sequence shown here is derived from an EMBL/GenBank/DDBJ whole genome shotgun (WGS) entry which is preliminary data.</text>
</comment>
<accession>A0A6V7WM36</accession>
<dbReference type="AlphaFoldDB" id="A0A6V7WM36"/>
<protein>
    <submittedName>
        <fullName evidence="2">Uncharacterized protein</fullName>
    </submittedName>
</protein>
<evidence type="ECO:0000313" key="2">
    <source>
        <dbReference type="EMBL" id="CAD2188080.1"/>
    </source>
</evidence>